<evidence type="ECO:0000259" key="2">
    <source>
        <dbReference type="Pfam" id="PF00078"/>
    </source>
</evidence>
<organism evidence="3 4">
    <name type="scientific">Microthlaspi erraticum</name>
    <dbReference type="NCBI Taxonomy" id="1685480"/>
    <lineage>
        <taxon>Eukaryota</taxon>
        <taxon>Viridiplantae</taxon>
        <taxon>Streptophyta</taxon>
        <taxon>Embryophyta</taxon>
        <taxon>Tracheophyta</taxon>
        <taxon>Spermatophyta</taxon>
        <taxon>Magnoliopsida</taxon>
        <taxon>eudicotyledons</taxon>
        <taxon>Gunneridae</taxon>
        <taxon>Pentapetalae</taxon>
        <taxon>rosids</taxon>
        <taxon>malvids</taxon>
        <taxon>Brassicales</taxon>
        <taxon>Brassicaceae</taxon>
        <taxon>Coluteocarpeae</taxon>
        <taxon>Microthlaspi</taxon>
    </lineage>
</organism>
<name>A0A6D2JTK7_9BRAS</name>
<evidence type="ECO:0000256" key="1">
    <source>
        <dbReference type="SAM" id="MobiDB-lite"/>
    </source>
</evidence>
<reference evidence="3" key="1">
    <citation type="submission" date="2020-01" db="EMBL/GenBank/DDBJ databases">
        <authorList>
            <person name="Mishra B."/>
        </authorList>
    </citation>
    <scope>NUCLEOTIDE SEQUENCE [LARGE SCALE GENOMIC DNA]</scope>
</reference>
<accession>A0A6D2JTK7</accession>
<evidence type="ECO:0000313" key="3">
    <source>
        <dbReference type="EMBL" id="CAA7039409.1"/>
    </source>
</evidence>
<dbReference type="OrthoDB" id="999584at2759"/>
<sequence>MTRYGHFEFLVMPFGLTNAPAVFMRLMNDVFREYLDVFVIIFIDEFLVYSRSHEEHATQLRSFGALWSIWDVRSKEGLGAWTQLNTRKEKEEVILKPARPPTRPSGRVPQLDRPSSTRSS</sequence>
<gene>
    <name evidence="3" type="ORF">MERR_LOCUS26644</name>
</gene>
<dbReference type="Pfam" id="PF00078">
    <property type="entry name" value="RVT_1"/>
    <property type="match status" value="1"/>
</dbReference>
<dbReference type="CDD" id="cd01647">
    <property type="entry name" value="RT_LTR"/>
    <property type="match status" value="1"/>
</dbReference>
<evidence type="ECO:0000313" key="4">
    <source>
        <dbReference type="Proteomes" id="UP000467841"/>
    </source>
</evidence>
<proteinExistence type="predicted"/>
<feature type="region of interest" description="Disordered" evidence="1">
    <location>
        <begin position="92"/>
        <end position="120"/>
    </location>
</feature>
<protein>
    <recommendedName>
        <fullName evidence="2">Reverse transcriptase domain-containing protein</fullName>
    </recommendedName>
</protein>
<dbReference type="Gene3D" id="3.30.70.270">
    <property type="match status" value="1"/>
</dbReference>
<dbReference type="InterPro" id="IPR043502">
    <property type="entry name" value="DNA/RNA_pol_sf"/>
</dbReference>
<dbReference type="AlphaFoldDB" id="A0A6D2JTK7"/>
<keyword evidence="4" id="KW-1185">Reference proteome</keyword>
<dbReference type="PANTHER" id="PTHR24559">
    <property type="entry name" value="TRANSPOSON TY3-I GAG-POL POLYPROTEIN"/>
    <property type="match status" value="1"/>
</dbReference>
<dbReference type="InterPro" id="IPR043128">
    <property type="entry name" value="Rev_trsase/Diguanyl_cyclase"/>
</dbReference>
<dbReference type="PANTHER" id="PTHR24559:SF444">
    <property type="entry name" value="REVERSE TRANSCRIPTASE DOMAIN-CONTAINING PROTEIN"/>
    <property type="match status" value="1"/>
</dbReference>
<dbReference type="InterPro" id="IPR000477">
    <property type="entry name" value="RT_dom"/>
</dbReference>
<dbReference type="EMBL" id="CACVBM020001209">
    <property type="protein sequence ID" value="CAA7039409.1"/>
    <property type="molecule type" value="Genomic_DNA"/>
</dbReference>
<dbReference type="SUPFAM" id="SSF56672">
    <property type="entry name" value="DNA/RNA polymerases"/>
    <property type="match status" value="1"/>
</dbReference>
<dbReference type="InterPro" id="IPR053134">
    <property type="entry name" value="RNA-dir_DNA_polymerase"/>
</dbReference>
<feature type="domain" description="Reverse transcriptase" evidence="2">
    <location>
        <begin position="4"/>
        <end position="63"/>
    </location>
</feature>
<dbReference type="Proteomes" id="UP000467841">
    <property type="component" value="Unassembled WGS sequence"/>
</dbReference>
<comment type="caution">
    <text evidence="3">The sequence shown here is derived from an EMBL/GenBank/DDBJ whole genome shotgun (WGS) entry which is preliminary data.</text>
</comment>